<dbReference type="InterPro" id="IPR045584">
    <property type="entry name" value="Pilin-like"/>
</dbReference>
<dbReference type="AlphaFoldDB" id="A0A9X3YIT6"/>
<dbReference type="Proteomes" id="UP001139971">
    <property type="component" value="Unassembled WGS sequence"/>
</dbReference>
<keyword evidence="1" id="KW-1133">Transmembrane helix</keyword>
<dbReference type="Pfam" id="PF07963">
    <property type="entry name" value="N_methyl"/>
    <property type="match status" value="1"/>
</dbReference>
<keyword evidence="3" id="KW-1185">Reference proteome</keyword>
<keyword evidence="1" id="KW-0812">Transmembrane</keyword>
<dbReference type="RefSeq" id="WP_263542849.1">
    <property type="nucleotide sequence ID" value="NZ_JAOVZO020000003.1"/>
</dbReference>
<dbReference type="PROSITE" id="PS00409">
    <property type="entry name" value="PROKAR_NTER_METHYL"/>
    <property type="match status" value="1"/>
</dbReference>
<dbReference type="InterPro" id="IPR012902">
    <property type="entry name" value="N_methyl_site"/>
</dbReference>
<dbReference type="Pfam" id="PF16732">
    <property type="entry name" value="ComP_DUS"/>
    <property type="match status" value="1"/>
</dbReference>
<keyword evidence="1" id="KW-0472">Membrane</keyword>
<dbReference type="InterPro" id="IPR031982">
    <property type="entry name" value="PilE-like"/>
</dbReference>
<proteinExistence type="predicted"/>
<dbReference type="GO" id="GO:0043683">
    <property type="term" value="P:type IV pilus assembly"/>
    <property type="evidence" value="ECO:0007669"/>
    <property type="project" value="InterPro"/>
</dbReference>
<evidence type="ECO:0000256" key="1">
    <source>
        <dbReference type="SAM" id="Phobius"/>
    </source>
</evidence>
<reference evidence="2" key="1">
    <citation type="submission" date="2023-02" db="EMBL/GenBank/DDBJ databases">
        <title>Tahibacter soli sp. nov. isolated from soil.</title>
        <authorList>
            <person name="Baek J.H."/>
            <person name="Lee J.K."/>
            <person name="Choi D.G."/>
            <person name="Jeon C.O."/>
        </authorList>
    </citation>
    <scope>NUCLEOTIDE SEQUENCE</scope>
    <source>
        <strain evidence="2">BL</strain>
    </source>
</reference>
<dbReference type="Gene3D" id="3.30.700.10">
    <property type="entry name" value="Glycoprotein, Type 4 Pilin"/>
    <property type="match status" value="1"/>
</dbReference>
<dbReference type="EMBL" id="JAOVZO020000003">
    <property type="protein sequence ID" value="MDC8011633.1"/>
    <property type="molecule type" value="Genomic_DNA"/>
</dbReference>
<gene>
    <name evidence="2" type="ORF">OD750_003635</name>
</gene>
<accession>A0A9X3YIT6</accession>
<evidence type="ECO:0000313" key="3">
    <source>
        <dbReference type="Proteomes" id="UP001139971"/>
    </source>
</evidence>
<feature type="transmembrane region" description="Helical" evidence="1">
    <location>
        <begin position="12"/>
        <end position="33"/>
    </location>
</feature>
<dbReference type="SUPFAM" id="SSF54523">
    <property type="entry name" value="Pili subunits"/>
    <property type="match status" value="1"/>
</dbReference>
<name>A0A9X3YIT6_9GAMM</name>
<dbReference type="NCBIfam" id="TIGR02532">
    <property type="entry name" value="IV_pilin_GFxxxE"/>
    <property type="match status" value="1"/>
</dbReference>
<evidence type="ECO:0000313" key="2">
    <source>
        <dbReference type="EMBL" id="MDC8011633.1"/>
    </source>
</evidence>
<organism evidence="2 3">
    <name type="scientific">Tahibacter soli</name>
    <dbReference type="NCBI Taxonomy" id="2983605"/>
    <lineage>
        <taxon>Bacteria</taxon>
        <taxon>Pseudomonadati</taxon>
        <taxon>Pseudomonadota</taxon>
        <taxon>Gammaproteobacteria</taxon>
        <taxon>Lysobacterales</taxon>
        <taxon>Rhodanobacteraceae</taxon>
        <taxon>Tahibacter</taxon>
    </lineage>
</organism>
<protein>
    <submittedName>
        <fullName evidence="2">Type IV pilin protein</fullName>
    </submittedName>
</protein>
<sequence length="143" mass="15397">MKSRGGSAGFTLIELVVVVAIIAILAGFAVYNYGQYSFKSRRADGREFLLRIAGAQERFYTNFNRYTDQFGAGGLGLTGATANRSDRGYYDVAIALGANNQDFTLTATPRVAQAQDKCGQLKLDSRGKKEATGAASHPGEVCW</sequence>
<comment type="caution">
    <text evidence="2">The sequence shown here is derived from an EMBL/GenBank/DDBJ whole genome shotgun (WGS) entry which is preliminary data.</text>
</comment>